<dbReference type="VEuPathDB" id="FungiDB:AMAG_18712"/>
<dbReference type="EMBL" id="GG745337">
    <property type="protein sequence ID" value="KNE60946.1"/>
    <property type="molecule type" value="Genomic_DNA"/>
</dbReference>
<feature type="coiled-coil region" evidence="1">
    <location>
        <begin position="69"/>
        <end position="96"/>
    </location>
</feature>
<evidence type="ECO:0000256" key="2">
    <source>
        <dbReference type="SAM" id="MobiDB-lite"/>
    </source>
</evidence>
<dbReference type="AlphaFoldDB" id="A0A0L0SEM9"/>
<name>A0A0L0SEM9_ALLM3</name>
<keyword evidence="1" id="KW-0175">Coiled coil</keyword>
<feature type="region of interest" description="Disordered" evidence="2">
    <location>
        <begin position="99"/>
        <end position="169"/>
    </location>
</feature>
<proteinExistence type="predicted"/>
<gene>
    <name evidence="3" type="ORF">AMAG_18712</name>
</gene>
<evidence type="ECO:0000313" key="3">
    <source>
        <dbReference type="EMBL" id="KNE60946.1"/>
    </source>
</evidence>
<sequence length="262" mass="28685">MPKSKYPPADVVETVPESSSDLDDDAIEQCLNEIKQSKLWTQNRTGRYKRDAPKKDPAAVNEQRLAALAKAREVRAEKLAQRKADLERNKRAKVKELAERLAAKRSMRARPAPPISDDSPSEDVDIIVKPRRKQRVVYVDESSDSEPAPVKARPRRAPAAKPAKAKVQDPGYAGMAGRALIRGIDYGKRVIHEKVSPIVGTARHYSGMVASLPIPVLSDIAKGIHLASGLVEEGLARVDPVLDSIAQVGHTINRALGEEGYD</sequence>
<accession>A0A0L0SEM9</accession>
<dbReference type="Proteomes" id="UP000054350">
    <property type="component" value="Unassembled WGS sequence"/>
</dbReference>
<reference evidence="4" key="2">
    <citation type="submission" date="2009-11" db="EMBL/GenBank/DDBJ databases">
        <title>The Genome Sequence of Allomyces macrogynus strain ATCC 38327.</title>
        <authorList>
            <consortium name="The Broad Institute Genome Sequencing Platform"/>
            <person name="Russ C."/>
            <person name="Cuomo C."/>
            <person name="Shea T."/>
            <person name="Young S.K."/>
            <person name="Zeng Q."/>
            <person name="Koehrsen M."/>
            <person name="Haas B."/>
            <person name="Borodovsky M."/>
            <person name="Guigo R."/>
            <person name="Alvarado L."/>
            <person name="Berlin A."/>
            <person name="Borenstein D."/>
            <person name="Chen Z."/>
            <person name="Engels R."/>
            <person name="Freedman E."/>
            <person name="Gellesch M."/>
            <person name="Goldberg J."/>
            <person name="Griggs A."/>
            <person name="Gujja S."/>
            <person name="Heiman D."/>
            <person name="Hepburn T."/>
            <person name="Howarth C."/>
            <person name="Jen D."/>
            <person name="Larson L."/>
            <person name="Lewis B."/>
            <person name="Mehta T."/>
            <person name="Park D."/>
            <person name="Pearson M."/>
            <person name="Roberts A."/>
            <person name="Saif S."/>
            <person name="Shenoy N."/>
            <person name="Sisk P."/>
            <person name="Stolte C."/>
            <person name="Sykes S."/>
            <person name="Walk T."/>
            <person name="White J."/>
            <person name="Yandava C."/>
            <person name="Burger G."/>
            <person name="Gray M.W."/>
            <person name="Holland P.W.H."/>
            <person name="King N."/>
            <person name="Lang F.B.F."/>
            <person name="Roger A.J."/>
            <person name="Ruiz-Trillo I."/>
            <person name="Lander E."/>
            <person name="Nusbaum C."/>
        </authorList>
    </citation>
    <scope>NUCLEOTIDE SEQUENCE [LARGE SCALE GENOMIC DNA]</scope>
    <source>
        <strain evidence="4">ATCC 38327</strain>
    </source>
</reference>
<evidence type="ECO:0000313" key="4">
    <source>
        <dbReference type="Proteomes" id="UP000054350"/>
    </source>
</evidence>
<evidence type="ECO:0000256" key="1">
    <source>
        <dbReference type="SAM" id="Coils"/>
    </source>
</evidence>
<feature type="region of interest" description="Disordered" evidence="2">
    <location>
        <begin position="1"/>
        <end position="21"/>
    </location>
</feature>
<protein>
    <submittedName>
        <fullName evidence="3">Uncharacterized protein</fullName>
    </submittedName>
</protein>
<keyword evidence="4" id="KW-1185">Reference proteome</keyword>
<organism evidence="3 4">
    <name type="scientific">Allomyces macrogynus (strain ATCC 38327)</name>
    <name type="common">Allomyces javanicus var. macrogynus</name>
    <dbReference type="NCBI Taxonomy" id="578462"/>
    <lineage>
        <taxon>Eukaryota</taxon>
        <taxon>Fungi</taxon>
        <taxon>Fungi incertae sedis</taxon>
        <taxon>Blastocladiomycota</taxon>
        <taxon>Blastocladiomycetes</taxon>
        <taxon>Blastocladiales</taxon>
        <taxon>Blastocladiaceae</taxon>
        <taxon>Allomyces</taxon>
    </lineage>
</organism>
<reference evidence="3 4" key="1">
    <citation type="submission" date="2009-11" db="EMBL/GenBank/DDBJ databases">
        <title>Annotation of Allomyces macrogynus ATCC 38327.</title>
        <authorList>
            <consortium name="The Broad Institute Genome Sequencing Platform"/>
            <person name="Russ C."/>
            <person name="Cuomo C."/>
            <person name="Burger G."/>
            <person name="Gray M.W."/>
            <person name="Holland P.W.H."/>
            <person name="King N."/>
            <person name="Lang F.B.F."/>
            <person name="Roger A.J."/>
            <person name="Ruiz-Trillo I."/>
            <person name="Young S.K."/>
            <person name="Zeng Q."/>
            <person name="Gargeya S."/>
            <person name="Fitzgerald M."/>
            <person name="Haas B."/>
            <person name="Abouelleil A."/>
            <person name="Alvarado L."/>
            <person name="Arachchi H.M."/>
            <person name="Berlin A."/>
            <person name="Chapman S.B."/>
            <person name="Gearin G."/>
            <person name="Goldberg J."/>
            <person name="Griggs A."/>
            <person name="Gujja S."/>
            <person name="Hansen M."/>
            <person name="Heiman D."/>
            <person name="Howarth C."/>
            <person name="Larimer J."/>
            <person name="Lui A."/>
            <person name="MacDonald P.J.P."/>
            <person name="McCowen C."/>
            <person name="Montmayeur A."/>
            <person name="Murphy C."/>
            <person name="Neiman D."/>
            <person name="Pearson M."/>
            <person name="Priest M."/>
            <person name="Roberts A."/>
            <person name="Saif S."/>
            <person name="Shea T."/>
            <person name="Sisk P."/>
            <person name="Stolte C."/>
            <person name="Sykes S."/>
            <person name="Wortman J."/>
            <person name="Nusbaum C."/>
            <person name="Birren B."/>
        </authorList>
    </citation>
    <scope>NUCLEOTIDE SEQUENCE [LARGE SCALE GENOMIC DNA]</scope>
    <source>
        <strain evidence="3 4">ATCC 38327</strain>
    </source>
</reference>